<dbReference type="AlphaFoldDB" id="A0A7X5YMT0"/>
<dbReference type="EMBL" id="JAATJM010000001">
    <property type="protein sequence ID" value="NJC41514.1"/>
    <property type="molecule type" value="Genomic_DNA"/>
</dbReference>
<reference evidence="1 2" key="1">
    <citation type="submission" date="2020-03" db="EMBL/GenBank/DDBJ databases">
        <title>Genomic Encyclopedia of Type Strains, Phase IV (KMG-IV): sequencing the most valuable type-strain genomes for metagenomic binning, comparative biology and taxonomic classification.</title>
        <authorList>
            <person name="Goeker M."/>
        </authorList>
    </citation>
    <scope>NUCLEOTIDE SEQUENCE [LARGE SCALE GENOMIC DNA]</scope>
    <source>
        <strain evidence="1 2">DSM 4736</strain>
    </source>
</reference>
<accession>A0A7X5YMT0</accession>
<evidence type="ECO:0000313" key="1">
    <source>
        <dbReference type="EMBL" id="NJC41514.1"/>
    </source>
</evidence>
<dbReference type="Proteomes" id="UP000587415">
    <property type="component" value="Unassembled WGS sequence"/>
</dbReference>
<name>A0A7X5YMT0_9CAUL</name>
<comment type="caution">
    <text evidence="1">The sequence shown here is derived from an EMBL/GenBank/DDBJ whole genome shotgun (WGS) entry which is preliminary data.</text>
</comment>
<keyword evidence="2" id="KW-1185">Reference proteome</keyword>
<organism evidence="1 2">
    <name type="scientific">Brevundimonas alba</name>
    <dbReference type="NCBI Taxonomy" id="74314"/>
    <lineage>
        <taxon>Bacteria</taxon>
        <taxon>Pseudomonadati</taxon>
        <taxon>Pseudomonadota</taxon>
        <taxon>Alphaproteobacteria</taxon>
        <taxon>Caulobacterales</taxon>
        <taxon>Caulobacteraceae</taxon>
        <taxon>Brevundimonas</taxon>
    </lineage>
</organism>
<dbReference type="RefSeq" id="WP_168046686.1">
    <property type="nucleotide sequence ID" value="NZ_JAATJM010000001.1"/>
</dbReference>
<sequence length="132" mass="13730">MRLVGTLATVLIVTGCAPMATDGAADGQGTARRCFTPAEARLIKLQPSDGAYVRVRSGEALLLTGEAACLSTPDRAEVVVRAVGLAGSDICLGDPAHLDLRSHAAILRTCNVQVARVVPQSEISRLPARQSP</sequence>
<gene>
    <name evidence="1" type="ORF">GGQ87_001772</name>
</gene>
<evidence type="ECO:0008006" key="3">
    <source>
        <dbReference type="Google" id="ProtNLM"/>
    </source>
</evidence>
<evidence type="ECO:0000313" key="2">
    <source>
        <dbReference type="Proteomes" id="UP000587415"/>
    </source>
</evidence>
<protein>
    <recommendedName>
        <fullName evidence="3">Lipoprotein</fullName>
    </recommendedName>
</protein>
<dbReference type="PROSITE" id="PS51257">
    <property type="entry name" value="PROKAR_LIPOPROTEIN"/>
    <property type="match status" value="1"/>
</dbReference>
<proteinExistence type="predicted"/>